<dbReference type="EMBL" id="CP048659">
    <property type="protein sequence ID" value="QOW46445.1"/>
    <property type="molecule type" value="Genomic_DNA"/>
</dbReference>
<sequence length="992" mass="105245">MAAGSMDFRLNLLANTTSLQQGMNGAKFAVNALVAAMAAVGVGLSVQGLAQAADSYTNLSTRINIATKESGNFEQAISGVHQIALSTNSNLTTTADLFTRLNTVTKDMGMSQQQALDLTKTVTQAIQIGGGSAEAADAAVTQFIQAMQGGVLRGEEFNSIMEGGYGLAEALAKGLGVTTGELRKMAEAGELSSERVVTAISSQAASVQATYDKFPTTISNALQRISTSWEILIGQMDQASGTSSQVAQWLTMLADNIQNLKIFIDDIGEGFVWIGDKLQSIDSSTIDTLKSLLSDVYENIKNNISEVAIFGETIWSAFTSALDAVSPLFAALLSGGDDVSGLTTLLNFLRMAFAAVSDVATGFNIGLKLLLSGIQFLSGGLYALSSQVLGFLGFDTLAQQALNASDRMFAQAEKNGSEAVKLAENHKWAVVKTYEDIGKTEEQKNQESIANNQKKLDELKAQESKHAADYKAISDQRLALEQQLFEARKTGNQASIDLAMKGLADLDAKEKAYQGESKKIQDAKIKAAQDWVNAQLTAADGTQKAADAATQKTLQTAMAAQGLKVEFDSAGKGIVSAMTTGTDAINTQTDTLTKARKGAEALGLDLDVALNRVSEKFAANRVHLDNYATGIEQLGGKGVQATEALYQGWEKWASAAKNQSEIDAAKAKLVEFEKQGVFSAKQVQMGMEYLDQVNGKIPENISEIEKAYKLLGITSSAEASKMASAQINAFNVMKQSGTASAEQIRQALINMADKIYASGDAAKIAWYESQLAASGLASTVDETGKKSVQSMDKLTSSVERLSRTAGGSAVQGFRAMGDAAKDAAREAKNSIDEWNDALTAKSDAQKAEREKSSSSKAMGGSFKSYSRAEVLAELKSMGYDEAQAKKLAGSIMSSARDADRATMSKNVDPFINAQFNKLLGQGLTASAGSAEVQKRLAALANGNGLATMASPKSTRRLEVSNGKQTATLEGSDQDVDVMEKIMSEFEMLKKSS</sequence>
<evidence type="ECO:0000313" key="4">
    <source>
        <dbReference type="Proteomes" id="UP000593966"/>
    </source>
</evidence>
<accession>A0A7S7AHH5</accession>
<protein>
    <submittedName>
        <fullName evidence="3">Tape measure protein</fullName>
    </submittedName>
</protein>
<evidence type="ECO:0000313" key="3">
    <source>
        <dbReference type="EMBL" id="QOW46445.1"/>
    </source>
</evidence>
<keyword evidence="4" id="KW-1185">Reference proteome</keyword>
<proteinExistence type="predicted"/>
<evidence type="ECO:0000259" key="2">
    <source>
        <dbReference type="Pfam" id="PF20155"/>
    </source>
</evidence>
<gene>
    <name evidence="3" type="ORF">G0028_11365</name>
</gene>
<feature type="domain" description="Tape measure protein N-terminal" evidence="2">
    <location>
        <begin position="48"/>
        <end position="238"/>
    </location>
</feature>
<dbReference type="InterPro" id="IPR013491">
    <property type="entry name" value="Tape_meas_N"/>
</dbReference>
<name>A0A7S7AHH5_9GAMM</name>
<dbReference type="Pfam" id="PF20155">
    <property type="entry name" value="TMP_3"/>
    <property type="match status" value="1"/>
</dbReference>
<feature type="region of interest" description="Disordered" evidence="1">
    <location>
        <begin position="840"/>
        <end position="860"/>
    </location>
</feature>
<feature type="compositionally biased region" description="Basic and acidic residues" evidence="1">
    <location>
        <begin position="843"/>
        <end position="853"/>
    </location>
</feature>
<feature type="region of interest" description="Disordered" evidence="1">
    <location>
        <begin position="948"/>
        <end position="972"/>
    </location>
</feature>
<dbReference type="NCBIfam" id="TIGR02675">
    <property type="entry name" value="tape_meas_nterm"/>
    <property type="match status" value="1"/>
</dbReference>
<dbReference type="RefSeq" id="WP_194088716.1">
    <property type="nucleotide sequence ID" value="NZ_CP048659.1"/>
</dbReference>
<evidence type="ECO:0000256" key="1">
    <source>
        <dbReference type="SAM" id="MobiDB-lite"/>
    </source>
</evidence>
<dbReference type="Proteomes" id="UP000593966">
    <property type="component" value="Chromosome"/>
</dbReference>
<organism evidence="3 4">
    <name type="scientific">Acinetobacter piscicola</name>
    <dbReference type="NCBI Taxonomy" id="2006115"/>
    <lineage>
        <taxon>Bacteria</taxon>
        <taxon>Pseudomonadati</taxon>
        <taxon>Pseudomonadota</taxon>
        <taxon>Gammaproteobacteria</taxon>
        <taxon>Moraxellales</taxon>
        <taxon>Moraxellaceae</taxon>
        <taxon>Acinetobacter</taxon>
    </lineage>
</organism>
<dbReference type="AlphaFoldDB" id="A0A7S7AHH5"/>
<reference evidence="3 4" key="1">
    <citation type="submission" date="2020-02" db="EMBL/GenBank/DDBJ databases">
        <title>Tigecycline-resistant Acinetobacter species from pigs and migratory birds.</title>
        <authorList>
            <person name="Chen C."/>
            <person name="Sun J."/>
            <person name="Liao X.-P."/>
            <person name="Liu Y.-H."/>
        </authorList>
    </citation>
    <scope>NUCLEOTIDE SEQUENCE [LARGE SCALE GENOMIC DNA]</scope>
    <source>
        <strain evidence="3 4">YH12207_T</strain>
    </source>
</reference>
<feature type="compositionally biased region" description="Polar residues" evidence="1">
    <location>
        <begin position="961"/>
        <end position="970"/>
    </location>
</feature>